<dbReference type="CDD" id="cd03791">
    <property type="entry name" value="GT5_Glycogen_synthase_DULL1-like"/>
    <property type="match status" value="1"/>
</dbReference>
<comment type="pathway">
    <text evidence="3 8">Glycan biosynthesis; glycogen biosynthesis.</text>
</comment>
<keyword evidence="12" id="KW-1185">Reference proteome</keyword>
<evidence type="ECO:0000313" key="11">
    <source>
        <dbReference type="EMBL" id="AEJ19412.1"/>
    </source>
</evidence>
<dbReference type="InterPro" id="IPR013534">
    <property type="entry name" value="Starch_synth_cat_dom"/>
</dbReference>
<comment type="catalytic activity">
    <reaction evidence="1 8">
        <text>[(1-&gt;4)-alpha-D-glucosyl](n) + ADP-alpha-D-glucose = [(1-&gt;4)-alpha-D-glucosyl](n+1) + ADP + H(+)</text>
        <dbReference type="Rhea" id="RHEA:18189"/>
        <dbReference type="Rhea" id="RHEA-COMP:9584"/>
        <dbReference type="Rhea" id="RHEA-COMP:9587"/>
        <dbReference type="ChEBI" id="CHEBI:15378"/>
        <dbReference type="ChEBI" id="CHEBI:15444"/>
        <dbReference type="ChEBI" id="CHEBI:57498"/>
        <dbReference type="ChEBI" id="CHEBI:456216"/>
        <dbReference type="EC" id="2.4.1.21"/>
    </reaction>
</comment>
<evidence type="ECO:0000313" key="12">
    <source>
        <dbReference type="Proteomes" id="UP000000503"/>
    </source>
</evidence>
<dbReference type="SUPFAM" id="SSF53756">
    <property type="entry name" value="UDP-Glycosyltransferase/glycogen phosphorylase"/>
    <property type="match status" value="1"/>
</dbReference>
<reference evidence="11" key="1">
    <citation type="submission" date="2011-06" db="EMBL/GenBank/DDBJ databases">
        <title>The complete genome of Treponema caldarium DSM 7334.</title>
        <authorList>
            <consortium name="US DOE Joint Genome Institute (JGI-PGF)"/>
            <person name="Lucas S."/>
            <person name="Han J."/>
            <person name="Lapidus A."/>
            <person name="Bruce D."/>
            <person name="Goodwin L."/>
            <person name="Pitluck S."/>
            <person name="Peters L."/>
            <person name="Kyrpides N."/>
            <person name="Mavromatis K."/>
            <person name="Ivanova N."/>
            <person name="Ovchinnikova G."/>
            <person name="Lu M."/>
            <person name="Misra M."/>
            <person name="Detter J.C."/>
            <person name="Tapia R."/>
            <person name="Han C."/>
            <person name="Land M."/>
            <person name="Hauser L."/>
            <person name="Markowitz V."/>
            <person name="Cheng J.-F."/>
            <person name="Hugenholtz P."/>
            <person name="Woyke T."/>
            <person name="Wu D."/>
            <person name="Spring S."/>
            <person name="Schroeder M."/>
            <person name="Brambilla E."/>
            <person name="Klenk H.-P."/>
            <person name="Eisen J.A."/>
        </authorList>
    </citation>
    <scope>NUCLEOTIDE SEQUENCE</scope>
    <source>
        <strain evidence="11">DSM 7334</strain>
    </source>
</reference>
<dbReference type="EMBL" id="CP002868">
    <property type="protein sequence ID" value="AEJ19412.1"/>
    <property type="molecule type" value="Genomic_DNA"/>
</dbReference>
<feature type="binding site" evidence="8">
    <location>
        <position position="15"/>
    </location>
    <ligand>
        <name>ADP-alpha-D-glucose</name>
        <dbReference type="ChEBI" id="CHEBI:57498"/>
    </ligand>
</feature>
<dbReference type="RefSeq" id="WP_013968723.1">
    <property type="nucleotide sequence ID" value="NC_015732.1"/>
</dbReference>
<dbReference type="InterPro" id="IPR011835">
    <property type="entry name" value="GS/SS"/>
</dbReference>
<dbReference type="GO" id="GO:0009011">
    <property type="term" value="F:alpha-1,4-glucan glucosyltransferase (ADP-glucose donor) activity"/>
    <property type="evidence" value="ECO:0007669"/>
    <property type="project" value="UniProtKB-UniRule"/>
</dbReference>
<dbReference type="OrthoDB" id="9808590at2"/>
<gene>
    <name evidence="8" type="primary">glgA</name>
    <name evidence="11" type="ordered locus">Spica_1266</name>
</gene>
<keyword evidence="5 8" id="KW-0328">Glycosyltransferase</keyword>
<evidence type="ECO:0000256" key="5">
    <source>
        <dbReference type="ARBA" id="ARBA00022676"/>
    </source>
</evidence>
<evidence type="ECO:0000256" key="4">
    <source>
        <dbReference type="ARBA" id="ARBA00010281"/>
    </source>
</evidence>
<dbReference type="PANTHER" id="PTHR45825">
    <property type="entry name" value="GRANULE-BOUND STARCH SYNTHASE 1, CHLOROPLASTIC/AMYLOPLASTIC"/>
    <property type="match status" value="1"/>
</dbReference>
<accession>F8F1S8</accession>
<dbReference type="STRING" id="744872.Spica_1266"/>
<keyword evidence="6 8" id="KW-0808">Transferase</keyword>
<dbReference type="PANTHER" id="PTHR45825:SF11">
    <property type="entry name" value="ALPHA AMYLASE DOMAIN-CONTAINING PROTEIN"/>
    <property type="match status" value="1"/>
</dbReference>
<dbReference type="UniPathway" id="UPA00164"/>
<evidence type="ECO:0000259" key="9">
    <source>
        <dbReference type="Pfam" id="PF00534"/>
    </source>
</evidence>
<dbReference type="Proteomes" id="UP000000503">
    <property type="component" value="Chromosome"/>
</dbReference>
<dbReference type="NCBIfam" id="TIGR02095">
    <property type="entry name" value="glgA"/>
    <property type="match status" value="1"/>
</dbReference>
<evidence type="ECO:0000256" key="7">
    <source>
        <dbReference type="ARBA" id="ARBA00023056"/>
    </source>
</evidence>
<dbReference type="AlphaFoldDB" id="F8F1S8"/>
<feature type="domain" description="Starch synthase catalytic" evidence="10">
    <location>
        <begin position="2"/>
        <end position="245"/>
    </location>
</feature>
<comment type="similarity">
    <text evidence="4 8">Belongs to the glycosyltransferase 1 family. Bacterial/plant glycogen synthase subfamily.</text>
</comment>
<dbReference type="HAMAP" id="MF_00484">
    <property type="entry name" value="Glycogen_synth"/>
    <property type="match status" value="1"/>
</dbReference>
<evidence type="ECO:0000256" key="6">
    <source>
        <dbReference type="ARBA" id="ARBA00022679"/>
    </source>
</evidence>
<dbReference type="EC" id="2.4.1.21" evidence="8"/>
<evidence type="ECO:0000256" key="2">
    <source>
        <dbReference type="ARBA" id="ARBA00002764"/>
    </source>
</evidence>
<organism evidence="11 12">
    <name type="scientific">Gracilinema caldarium (strain ATCC 51460 / DSM 7334 / H1)</name>
    <name type="common">Treponema caldarium</name>
    <dbReference type="NCBI Taxonomy" id="744872"/>
    <lineage>
        <taxon>Bacteria</taxon>
        <taxon>Pseudomonadati</taxon>
        <taxon>Spirochaetota</taxon>
        <taxon>Spirochaetia</taxon>
        <taxon>Spirochaetales</taxon>
        <taxon>Breznakiellaceae</taxon>
        <taxon>Gracilinema</taxon>
    </lineage>
</organism>
<comment type="function">
    <text evidence="2 8">Synthesizes alpha-1,4-glucan chains using ADP-glucose.</text>
</comment>
<dbReference type="NCBIfam" id="NF001899">
    <property type="entry name" value="PRK00654.1-2"/>
    <property type="match status" value="1"/>
</dbReference>
<sequence length="492" mass="55677">MKILMTTSEAVPFAKTGGLADAVSALAIALSKLGNDVRIVLPRYYAISRDKLTKLEGPLGVPVGYGEEWCAVYETLLPGSDAQSPIPVYFLDHEGFYGRDGVYGTPFEPDFSDNPRRFSFLSRGAFQLCRKLGWFPDIMHAHDWPTALVPVYLKYVERHREFAHTASVFTIHNLGYQGVYSKDFYPYTQLSWDVFTQAGFDDWDRMNLLKAGLTSADYLTTVSPTYAEETKTQAYGFRLDGVLRQRASDYIGILNGIDTEVWNPEKDPYIPQTYSYTNLEGKQTAKAALQKEYGLPVDPSIPVIGMVSRLTEQKGIGELFGPAYGSAWSICHDMKLQFVLLGSGERWCEQEVRNLSSQLPNFKVQIGYSERLSHLIEAGSDFFLMPSRYEPCGLNQMYSLAYGTPPIVHRTGGLADTVENYNQDTGEGTGFMFDDLTPRAIYDTVGWAIWAYYNRPQHIQAMRKRGMQKNFSWESSALKYIEVYEKGLTRFR</sequence>
<keyword evidence="7 8" id="KW-0320">Glycogen biosynthesis</keyword>
<dbReference type="eggNOG" id="COG0297">
    <property type="taxonomic scope" value="Bacteria"/>
</dbReference>
<evidence type="ECO:0000259" key="10">
    <source>
        <dbReference type="Pfam" id="PF08323"/>
    </source>
</evidence>
<dbReference type="Gene3D" id="3.40.50.2000">
    <property type="entry name" value="Glycogen Phosphorylase B"/>
    <property type="match status" value="2"/>
</dbReference>
<dbReference type="Pfam" id="PF00534">
    <property type="entry name" value="Glycos_transf_1"/>
    <property type="match status" value="1"/>
</dbReference>
<dbReference type="Pfam" id="PF08323">
    <property type="entry name" value="Glyco_transf_5"/>
    <property type="match status" value="1"/>
</dbReference>
<dbReference type="HOGENOM" id="CLU_009583_18_2_12"/>
<feature type="domain" description="Glycosyl transferase family 1" evidence="9">
    <location>
        <begin position="302"/>
        <end position="445"/>
    </location>
</feature>
<name>F8F1S8_GRAC1</name>
<proteinExistence type="inferred from homology"/>
<dbReference type="GO" id="GO:0005829">
    <property type="term" value="C:cytosol"/>
    <property type="evidence" value="ECO:0007669"/>
    <property type="project" value="TreeGrafter"/>
</dbReference>
<dbReference type="GO" id="GO:0005978">
    <property type="term" value="P:glycogen biosynthetic process"/>
    <property type="evidence" value="ECO:0007669"/>
    <property type="project" value="UniProtKB-UniRule"/>
</dbReference>
<evidence type="ECO:0000256" key="3">
    <source>
        <dbReference type="ARBA" id="ARBA00004964"/>
    </source>
</evidence>
<evidence type="ECO:0000256" key="1">
    <source>
        <dbReference type="ARBA" id="ARBA00001478"/>
    </source>
</evidence>
<dbReference type="InterPro" id="IPR001296">
    <property type="entry name" value="Glyco_trans_1"/>
</dbReference>
<protein>
    <recommendedName>
        <fullName evidence="8">Glycogen synthase</fullName>
        <ecNumber evidence="8">2.4.1.21</ecNumber>
    </recommendedName>
    <alternativeName>
        <fullName evidence="8">Starch [bacterial glycogen] synthase</fullName>
    </alternativeName>
</protein>
<dbReference type="GO" id="GO:0004373">
    <property type="term" value="F:alpha-1,4-glucan glucosyltransferase (UDP-glucose donor) activity"/>
    <property type="evidence" value="ECO:0007669"/>
    <property type="project" value="InterPro"/>
</dbReference>
<dbReference type="KEGG" id="scd:Spica_1266"/>
<evidence type="ECO:0000256" key="8">
    <source>
        <dbReference type="HAMAP-Rule" id="MF_00484"/>
    </source>
</evidence>